<evidence type="ECO:0000313" key="2">
    <source>
        <dbReference type="EMBL" id="MBK1835462.1"/>
    </source>
</evidence>
<dbReference type="Proteomes" id="UP000604083">
    <property type="component" value="Unassembled WGS sequence"/>
</dbReference>
<keyword evidence="1" id="KW-0732">Signal</keyword>
<dbReference type="EMBL" id="JAENIO010000055">
    <property type="protein sequence ID" value="MBK1835462.1"/>
    <property type="molecule type" value="Genomic_DNA"/>
</dbReference>
<name>A0A934RP83_9BACT</name>
<protein>
    <recommendedName>
        <fullName evidence="4">Peptidase M15</fullName>
    </recommendedName>
</protein>
<dbReference type="InterPro" id="IPR009045">
    <property type="entry name" value="Zn_M74/Hedgehog-like"/>
</dbReference>
<feature type="chain" id="PRO_5037727062" description="Peptidase M15" evidence="1">
    <location>
        <begin position="21"/>
        <end position="197"/>
    </location>
</feature>
<evidence type="ECO:0008006" key="4">
    <source>
        <dbReference type="Google" id="ProtNLM"/>
    </source>
</evidence>
<gene>
    <name evidence="2" type="ORF">JIN78_15435</name>
</gene>
<reference evidence="2" key="1">
    <citation type="submission" date="2021-01" db="EMBL/GenBank/DDBJ databases">
        <title>Modified the classification status of verrucomicrobia.</title>
        <authorList>
            <person name="Feng X."/>
        </authorList>
    </citation>
    <scope>NUCLEOTIDE SEQUENCE</scope>
    <source>
        <strain evidence="2">KCTC 12986</strain>
    </source>
</reference>
<organism evidence="2 3">
    <name type="scientific">Roseibacillus ishigakijimensis</name>
    <dbReference type="NCBI Taxonomy" id="454146"/>
    <lineage>
        <taxon>Bacteria</taxon>
        <taxon>Pseudomonadati</taxon>
        <taxon>Verrucomicrobiota</taxon>
        <taxon>Verrucomicrobiia</taxon>
        <taxon>Verrucomicrobiales</taxon>
        <taxon>Verrucomicrobiaceae</taxon>
        <taxon>Roseibacillus</taxon>
    </lineage>
</organism>
<feature type="signal peptide" evidence="1">
    <location>
        <begin position="1"/>
        <end position="20"/>
    </location>
</feature>
<dbReference type="AlphaFoldDB" id="A0A934RP83"/>
<dbReference type="SUPFAM" id="SSF55166">
    <property type="entry name" value="Hedgehog/DD-peptidase"/>
    <property type="match status" value="1"/>
</dbReference>
<evidence type="ECO:0000313" key="3">
    <source>
        <dbReference type="Proteomes" id="UP000604083"/>
    </source>
</evidence>
<sequence>MKRNCSLLFSLLLALATVVAVGCSAGDSKGGMSKSGISYSPFRSSRARLASALLAHPNAEFANYHVSGKRDNATALDNIRQTAAGMPAACSSYGRAPGGYTKLSPQMLRALKVLADKGYKFHVTSLAGSSHSSRSRHYLGVAFDVNRINGVRVCYGSPYWREFMRLCRDMGATETLGPGDPGHSTHIHVAWPRPRGQ</sequence>
<proteinExistence type="predicted"/>
<accession>A0A934RP83</accession>
<dbReference type="RefSeq" id="WP_200392898.1">
    <property type="nucleotide sequence ID" value="NZ_JAENIO010000055.1"/>
</dbReference>
<dbReference type="PROSITE" id="PS51257">
    <property type="entry name" value="PROKAR_LIPOPROTEIN"/>
    <property type="match status" value="1"/>
</dbReference>
<comment type="caution">
    <text evidence="2">The sequence shown here is derived from an EMBL/GenBank/DDBJ whole genome shotgun (WGS) entry which is preliminary data.</text>
</comment>
<evidence type="ECO:0000256" key="1">
    <source>
        <dbReference type="SAM" id="SignalP"/>
    </source>
</evidence>
<keyword evidence="3" id="KW-1185">Reference proteome</keyword>